<feature type="region of interest" description="Disordered" evidence="1">
    <location>
        <begin position="1"/>
        <end position="20"/>
    </location>
</feature>
<gene>
    <name evidence="3" type="ORF">CEXT_604401</name>
</gene>
<accession>A0AAV4RGP2</accession>
<dbReference type="Proteomes" id="UP001054945">
    <property type="component" value="Unassembled WGS sequence"/>
</dbReference>
<name>A0AAV4RGP2_CAEEX</name>
<organism evidence="3 4">
    <name type="scientific">Caerostris extrusa</name>
    <name type="common">Bark spider</name>
    <name type="synonym">Caerostris bankana</name>
    <dbReference type="NCBI Taxonomy" id="172846"/>
    <lineage>
        <taxon>Eukaryota</taxon>
        <taxon>Metazoa</taxon>
        <taxon>Ecdysozoa</taxon>
        <taxon>Arthropoda</taxon>
        <taxon>Chelicerata</taxon>
        <taxon>Arachnida</taxon>
        <taxon>Araneae</taxon>
        <taxon>Araneomorphae</taxon>
        <taxon>Entelegynae</taxon>
        <taxon>Araneoidea</taxon>
        <taxon>Araneidae</taxon>
        <taxon>Caerostris</taxon>
    </lineage>
</organism>
<evidence type="ECO:0000313" key="4">
    <source>
        <dbReference type="Proteomes" id="UP001054945"/>
    </source>
</evidence>
<proteinExistence type="predicted"/>
<evidence type="ECO:0000256" key="2">
    <source>
        <dbReference type="SAM" id="Phobius"/>
    </source>
</evidence>
<keyword evidence="2" id="KW-0812">Transmembrane</keyword>
<keyword evidence="4" id="KW-1185">Reference proteome</keyword>
<evidence type="ECO:0000313" key="3">
    <source>
        <dbReference type="EMBL" id="GIY19866.1"/>
    </source>
</evidence>
<feature type="compositionally biased region" description="Basic and acidic residues" evidence="1">
    <location>
        <begin position="9"/>
        <end position="20"/>
    </location>
</feature>
<comment type="caution">
    <text evidence="3">The sequence shown here is derived from an EMBL/GenBank/DDBJ whole genome shotgun (WGS) entry which is preliminary data.</text>
</comment>
<reference evidence="3 4" key="1">
    <citation type="submission" date="2021-06" db="EMBL/GenBank/DDBJ databases">
        <title>Caerostris extrusa draft genome.</title>
        <authorList>
            <person name="Kono N."/>
            <person name="Arakawa K."/>
        </authorList>
    </citation>
    <scope>NUCLEOTIDE SEQUENCE [LARGE SCALE GENOMIC DNA]</scope>
</reference>
<dbReference type="EMBL" id="BPLR01007802">
    <property type="protein sequence ID" value="GIY19866.1"/>
    <property type="molecule type" value="Genomic_DNA"/>
</dbReference>
<dbReference type="AlphaFoldDB" id="A0AAV4RGP2"/>
<keyword evidence="2" id="KW-1133">Transmembrane helix</keyword>
<sequence length="125" mass="14280">MIPQAQKVESNHSDTHQLRDESSHTRPLVLIWATPGVCYLVFILTVLKQILKVLMSLLTSMSFGHEKTNNPFWRTHGVHWEFLMAGIPKMSAAASCRRWNQTTLIAVSYGIEGRTPDHWRSSGRH</sequence>
<feature type="transmembrane region" description="Helical" evidence="2">
    <location>
        <begin position="29"/>
        <end position="47"/>
    </location>
</feature>
<evidence type="ECO:0000256" key="1">
    <source>
        <dbReference type="SAM" id="MobiDB-lite"/>
    </source>
</evidence>
<protein>
    <submittedName>
        <fullName evidence="3">Uncharacterized protein</fullName>
    </submittedName>
</protein>
<keyword evidence="2" id="KW-0472">Membrane</keyword>